<accession>A0A1G6TM17</accession>
<dbReference type="OrthoDB" id="9771666at2"/>
<dbReference type="PANTHER" id="PTHR46623:SF6">
    <property type="entry name" value="ALPHA_BETA-HYDROLASES SUPERFAMILY PROTEIN"/>
    <property type="match status" value="1"/>
</dbReference>
<dbReference type="RefSeq" id="WP_068308728.1">
    <property type="nucleotide sequence ID" value="NZ_FNAK01000001.1"/>
</dbReference>
<evidence type="ECO:0000313" key="3">
    <source>
        <dbReference type="Proteomes" id="UP000183685"/>
    </source>
</evidence>
<dbReference type="PANTHER" id="PTHR46623">
    <property type="entry name" value="CARBOXYMETHYLENEBUTENOLIDASE-RELATED"/>
    <property type="match status" value="1"/>
</dbReference>
<protein>
    <submittedName>
        <fullName evidence="2">Carboxymethylenebutenolidase</fullName>
    </submittedName>
</protein>
<dbReference type="EMBL" id="FNAK01000001">
    <property type="protein sequence ID" value="SDD30128.1"/>
    <property type="molecule type" value="Genomic_DNA"/>
</dbReference>
<sequence length="235" mass="25611">MADYIDIQATDGSGSFKAYVARPAKSASGPVIVALQEIFGVNEGMRQICDDLAREGYIAICPDLFWRMKPGVDITDKTEEEWKEAFGYFQNFDHPKGMEDIKATVAVARSIEGGTGKVGAVGYCLGGLLAFKTSVETDVDASVSYYGVGIDTKLDQQDQITTPLLMHIAEEDGFVDKDAQKRIKAGLKDNANITIHSYPGVDHAFARPDGVNWNTAAANLANGRTRDFFKTNLKD</sequence>
<dbReference type="SUPFAM" id="SSF53474">
    <property type="entry name" value="alpha/beta-Hydrolases"/>
    <property type="match status" value="1"/>
</dbReference>
<dbReference type="Pfam" id="PF01738">
    <property type="entry name" value="DLH"/>
    <property type="match status" value="1"/>
</dbReference>
<feature type="domain" description="Dienelactone hydrolase" evidence="1">
    <location>
        <begin position="16"/>
        <end position="231"/>
    </location>
</feature>
<reference evidence="2 3" key="1">
    <citation type="submission" date="2016-10" db="EMBL/GenBank/DDBJ databases">
        <authorList>
            <person name="de Groot N.N."/>
        </authorList>
    </citation>
    <scope>NUCLEOTIDE SEQUENCE [LARGE SCALE GENOMIC DNA]</scope>
    <source>
        <strain evidence="2 3">CGMCC 1.9109</strain>
    </source>
</reference>
<dbReference type="InterPro" id="IPR051049">
    <property type="entry name" value="Dienelactone_hydrolase-like"/>
</dbReference>
<proteinExistence type="predicted"/>
<dbReference type="InterPro" id="IPR029058">
    <property type="entry name" value="AB_hydrolase_fold"/>
</dbReference>
<evidence type="ECO:0000313" key="2">
    <source>
        <dbReference type="EMBL" id="SDD30128.1"/>
    </source>
</evidence>
<dbReference type="Proteomes" id="UP000183685">
    <property type="component" value="Unassembled WGS sequence"/>
</dbReference>
<dbReference type="Gene3D" id="3.40.50.1820">
    <property type="entry name" value="alpha/beta hydrolase"/>
    <property type="match status" value="1"/>
</dbReference>
<gene>
    <name evidence="2" type="ORF">SAMN04488071_0284</name>
</gene>
<dbReference type="GO" id="GO:0016787">
    <property type="term" value="F:hydrolase activity"/>
    <property type="evidence" value="ECO:0007669"/>
    <property type="project" value="InterPro"/>
</dbReference>
<dbReference type="InterPro" id="IPR002925">
    <property type="entry name" value="Dienelactn_hydro"/>
</dbReference>
<name>A0A1G6TM17_9PROT</name>
<dbReference type="STRING" id="637679.GCA_001550055_00605"/>
<evidence type="ECO:0000259" key="1">
    <source>
        <dbReference type="Pfam" id="PF01738"/>
    </source>
</evidence>
<keyword evidence="3" id="KW-1185">Reference proteome</keyword>
<organism evidence="2 3">
    <name type="scientific">Kordiimonas lacus</name>
    <dbReference type="NCBI Taxonomy" id="637679"/>
    <lineage>
        <taxon>Bacteria</taxon>
        <taxon>Pseudomonadati</taxon>
        <taxon>Pseudomonadota</taxon>
        <taxon>Alphaproteobacteria</taxon>
        <taxon>Kordiimonadales</taxon>
        <taxon>Kordiimonadaceae</taxon>
        <taxon>Kordiimonas</taxon>
    </lineage>
</organism>
<dbReference type="AlphaFoldDB" id="A0A1G6TM17"/>